<feature type="domain" description="Methylated-DNA-[protein]-cysteine S-methyltransferase DNA binding" evidence="7">
    <location>
        <begin position="80"/>
        <end position="160"/>
    </location>
</feature>
<keyword evidence="4" id="KW-0227">DNA damage</keyword>
<dbReference type="PANTHER" id="PTHR10815">
    <property type="entry name" value="METHYLATED-DNA--PROTEIN-CYSTEINE METHYLTRANSFERASE"/>
    <property type="match status" value="1"/>
</dbReference>
<organism evidence="8">
    <name type="scientific">Candidatus Kentrum sp. TUN</name>
    <dbReference type="NCBI Taxonomy" id="2126343"/>
    <lineage>
        <taxon>Bacteria</taxon>
        <taxon>Pseudomonadati</taxon>
        <taxon>Pseudomonadota</taxon>
        <taxon>Gammaproteobacteria</taxon>
        <taxon>Candidatus Kentrum</taxon>
    </lineage>
</organism>
<evidence type="ECO:0000256" key="4">
    <source>
        <dbReference type="ARBA" id="ARBA00022763"/>
    </source>
</evidence>
<keyword evidence="3 8" id="KW-0808">Transferase</keyword>
<sequence>MVSREGFLRKIELLPKGHRVNLRNSTHGNSQDSFTSGRSELSMSRYNYDSIIADIADQLGYYFKDPEWYFALPLAPDGTPFQQRVWRALQSIPPGKTISYGILAARLRTCARAVGNACRMNPIPIVIPCHRVVGARSLGGFIGSRVGEPIAIKQWLLTHEFEFLRNRRKKDSISHG</sequence>
<evidence type="ECO:0000256" key="1">
    <source>
        <dbReference type="ARBA" id="ARBA00001286"/>
    </source>
</evidence>
<reference evidence="8" key="1">
    <citation type="submission" date="2019-02" db="EMBL/GenBank/DDBJ databases">
        <authorList>
            <person name="Gruber-Vodicka R. H."/>
            <person name="Seah K. B. B."/>
        </authorList>
    </citation>
    <scope>NUCLEOTIDE SEQUENCE</scope>
    <source>
        <strain evidence="8">BECK_BY1</strain>
    </source>
</reference>
<keyword evidence="2 8" id="KW-0489">Methyltransferase</keyword>
<dbReference type="PANTHER" id="PTHR10815:SF13">
    <property type="entry name" value="METHYLATED-DNA--PROTEIN-CYSTEINE METHYLTRANSFERASE"/>
    <property type="match status" value="1"/>
</dbReference>
<dbReference type="EMBL" id="CAADFX010000104">
    <property type="protein sequence ID" value="VFK59540.1"/>
    <property type="molecule type" value="Genomic_DNA"/>
</dbReference>
<evidence type="ECO:0000259" key="7">
    <source>
        <dbReference type="Pfam" id="PF01035"/>
    </source>
</evidence>
<dbReference type="GO" id="GO:0003908">
    <property type="term" value="F:methylated-DNA-[protein]-cysteine S-methyltransferase activity"/>
    <property type="evidence" value="ECO:0007669"/>
    <property type="project" value="UniProtKB-EC"/>
</dbReference>
<dbReference type="InterPro" id="IPR036631">
    <property type="entry name" value="MGMT_N_sf"/>
</dbReference>
<evidence type="ECO:0000256" key="2">
    <source>
        <dbReference type="ARBA" id="ARBA00022603"/>
    </source>
</evidence>
<dbReference type="SUPFAM" id="SSF53155">
    <property type="entry name" value="Methylated DNA-protein cysteine methyltransferase domain"/>
    <property type="match status" value="1"/>
</dbReference>
<gene>
    <name evidence="8" type="ORF">BECKTUN1418D_GA0071000_11045</name>
</gene>
<dbReference type="SUPFAM" id="SSF46767">
    <property type="entry name" value="Methylated DNA-protein cysteine methyltransferase, C-terminal domain"/>
    <property type="match status" value="1"/>
</dbReference>
<dbReference type="GO" id="GO:0032259">
    <property type="term" value="P:methylation"/>
    <property type="evidence" value="ECO:0007669"/>
    <property type="project" value="UniProtKB-KW"/>
</dbReference>
<keyword evidence="5" id="KW-0234">DNA repair</keyword>
<dbReference type="Pfam" id="PF01035">
    <property type="entry name" value="DNA_binding_1"/>
    <property type="match status" value="1"/>
</dbReference>
<comment type="catalytic activity">
    <reaction evidence="1">
        <text>a 4-O-methyl-thymidine in DNA + L-cysteinyl-[protein] = a thymidine in DNA + S-methyl-L-cysteinyl-[protein]</text>
        <dbReference type="Rhea" id="RHEA:53428"/>
        <dbReference type="Rhea" id="RHEA-COMP:10131"/>
        <dbReference type="Rhea" id="RHEA-COMP:10132"/>
        <dbReference type="Rhea" id="RHEA-COMP:13555"/>
        <dbReference type="Rhea" id="RHEA-COMP:13556"/>
        <dbReference type="ChEBI" id="CHEBI:29950"/>
        <dbReference type="ChEBI" id="CHEBI:82612"/>
        <dbReference type="ChEBI" id="CHEBI:137386"/>
        <dbReference type="ChEBI" id="CHEBI:137387"/>
        <dbReference type="EC" id="2.1.1.63"/>
    </reaction>
</comment>
<comment type="catalytic activity">
    <reaction evidence="6">
        <text>a 6-O-methyl-2'-deoxyguanosine in DNA + L-cysteinyl-[protein] = S-methyl-L-cysteinyl-[protein] + a 2'-deoxyguanosine in DNA</text>
        <dbReference type="Rhea" id="RHEA:24000"/>
        <dbReference type="Rhea" id="RHEA-COMP:10131"/>
        <dbReference type="Rhea" id="RHEA-COMP:10132"/>
        <dbReference type="Rhea" id="RHEA-COMP:11367"/>
        <dbReference type="Rhea" id="RHEA-COMP:11368"/>
        <dbReference type="ChEBI" id="CHEBI:29950"/>
        <dbReference type="ChEBI" id="CHEBI:82612"/>
        <dbReference type="ChEBI" id="CHEBI:85445"/>
        <dbReference type="ChEBI" id="CHEBI:85448"/>
        <dbReference type="EC" id="2.1.1.63"/>
    </reaction>
</comment>
<dbReference type="PROSITE" id="PS00374">
    <property type="entry name" value="MGMT"/>
    <property type="match status" value="1"/>
</dbReference>
<dbReference type="InterPro" id="IPR036388">
    <property type="entry name" value="WH-like_DNA-bd_sf"/>
</dbReference>
<evidence type="ECO:0000256" key="3">
    <source>
        <dbReference type="ARBA" id="ARBA00022679"/>
    </source>
</evidence>
<accession>A0A451A0I5</accession>
<evidence type="ECO:0000256" key="6">
    <source>
        <dbReference type="ARBA" id="ARBA00049348"/>
    </source>
</evidence>
<proteinExistence type="predicted"/>
<evidence type="ECO:0000313" key="8">
    <source>
        <dbReference type="EMBL" id="VFK59540.1"/>
    </source>
</evidence>
<dbReference type="GO" id="GO:0006281">
    <property type="term" value="P:DNA repair"/>
    <property type="evidence" value="ECO:0007669"/>
    <property type="project" value="UniProtKB-KW"/>
</dbReference>
<dbReference type="AlphaFoldDB" id="A0A451A0I5"/>
<dbReference type="InterPro" id="IPR036217">
    <property type="entry name" value="MethylDNA_cys_MeTrfase_DNAb"/>
</dbReference>
<dbReference type="InterPro" id="IPR014048">
    <property type="entry name" value="MethylDNA_cys_MeTrfase_DNA-bd"/>
</dbReference>
<protein>
    <submittedName>
        <fullName evidence="8">O-6-methylguanine DNA methyltransferase</fullName>
    </submittedName>
</protein>
<dbReference type="InterPro" id="IPR001497">
    <property type="entry name" value="MethylDNA_cys_MeTrfase_AS"/>
</dbReference>
<dbReference type="NCBIfam" id="TIGR00589">
    <property type="entry name" value="ogt"/>
    <property type="match status" value="1"/>
</dbReference>
<dbReference type="Gene3D" id="1.10.10.10">
    <property type="entry name" value="Winged helix-like DNA-binding domain superfamily/Winged helix DNA-binding domain"/>
    <property type="match status" value="1"/>
</dbReference>
<dbReference type="CDD" id="cd06445">
    <property type="entry name" value="ATase"/>
    <property type="match status" value="1"/>
</dbReference>
<name>A0A451A0I5_9GAMM</name>
<evidence type="ECO:0000256" key="5">
    <source>
        <dbReference type="ARBA" id="ARBA00023204"/>
    </source>
</evidence>